<dbReference type="SUPFAM" id="SSF46689">
    <property type="entry name" value="Homeodomain-like"/>
    <property type="match status" value="1"/>
</dbReference>
<evidence type="ECO:0000313" key="8">
    <source>
        <dbReference type="Proteomes" id="UP001642409"/>
    </source>
</evidence>
<dbReference type="Proteomes" id="UP001642409">
    <property type="component" value="Unassembled WGS sequence"/>
</dbReference>
<reference evidence="5 8" key="2">
    <citation type="submission" date="2024-07" db="EMBL/GenBank/DDBJ databases">
        <authorList>
            <person name="Akdeniz Z."/>
        </authorList>
    </citation>
    <scope>NUCLEOTIDE SEQUENCE [LARGE SCALE GENOMIC DNA]</scope>
</reference>
<name>A0AA86NXG9_9EUKA</name>
<evidence type="ECO:0000313" key="5">
    <source>
        <dbReference type="EMBL" id="CAL6083929.1"/>
    </source>
</evidence>
<dbReference type="Gene3D" id="1.10.10.60">
    <property type="entry name" value="Homeodomain-like"/>
    <property type="match status" value="1"/>
</dbReference>
<gene>
    <name evidence="2" type="ORF">HINF_LOCUS14525</name>
    <name evidence="3" type="ORF">HINF_LOCUS53322</name>
    <name evidence="4" type="ORF">HINF_LOCUS53326</name>
    <name evidence="5" type="ORF">HINF_LOCUS61960</name>
    <name evidence="6" type="ORF">HINF_LOCUS61964</name>
    <name evidence="7" type="ORF">HINF_LOCUS65839</name>
</gene>
<comment type="caution">
    <text evidence="2">The sequence shown here is derived from an EMBL/GenBank/DDBJ whole genome shotgun (WGS) entry which is preliminary data.</text>
</comment>
<evidence type="ECO:0000313" key="3">
    <source>
        <dbReference type="EMBL" id="CAI9965677.1"/>
    </source>
</evidence>
<dbReference type="EMBL" id="CAXDID020000375">
    <property type="protein sequence ID" value="CAL6083937.1"/>
    <property type="molecule type" value="Genomic_DNA"/>
</dbReference>
<evidence type="ECO:0000313" key="2">
    <source>
        <dbReference type="EMBL" id="CAI9926880.1"/>
    </source>
</evidence>
<organism evidence="2">
    <name type="scientific">Hexamita inflata</name>
    <dbReference type="NCBI Taxonomy" id="28002"/>
    <lineage>
        <taxon>Eukaryota</taxon>
        <taxon>Metamonada</taxon>
        <taxon>Diplomonadida</taxon>
        <taxon>Hexamitidae</taxon>
        <taxon>Hexamitinae</taxon>
        <taxon>Hexamita</taxon>
    </lineage>
</organism>
<dbReference type="EMBL" id="CAXDID020000375">
    <property type="protein sequence ID" value="CAL6083929.1"/>
    <property type="molecule type" value="Genomic_DNA"/>
</dbReference>
<dbReference type="EMBL" id="CAXDID020000436">
    <property type="protein sequence ID" value="CAL6091546.1"/>
    <property type="molecule type" value="Genomic_DNA"/>
</dbReference>
<dbReference type="InterPro" id="IPR009057">
    <property type="entry name" value="Homeodomain-like_sf"/>
</dbReference>
<sequence length="77" mass="9500">MKQTKLWSEEECKRFVALSKQYFNDFYQIAAEMNRSYSQIRSHYYNIVRQTKLKGDKKEKQIKRVHKQSYIIFDDLQ</sequence>
<dbReference type="SMART" id="SM00717">
    <property type="entry name" value="SANT"/>
    <property type="match status" value="1"/>
</dbReference>
<reference evidence="2" key="1">
    <citation type="submission" date="2023-06" db="EMBL/GenBank/DDBJ databases">
        <authorList>
            <person name="Kurt Z."/>
        </authorList>
    </citation>
    <scope>NUCLEOTIDE SEQUENCE</scope>
</reference>
<dbReference type="CDD" id="cd00167">
    <property type="entry name" value="SANT"/>
    <property type="match status" value="1"/>
</dbReference>
<proteinExistence type="predicted"/>
<dbReference type="InterPro" id="IPR001005">
    <property type="entry name" value="SANT/Myb"/>
</dbReference>
<protein>
    <submittedName>
        <fullName evidence="2">SANT/Myb domain</fullName>
    </submittedName>
    <submittedName>
        <fullName evidence="5">SANT/Myb_domain</fullName>
    </submittedName>
</protein>
<dbReference type="EMBL" id="CATOUU010000993">
    <property type="protein sequence ID" value="CAI9965677.1"/>
    <property type="molecule type" value="Genomic_DNA"/>
</dbReference>
<accession>A0AA86NXG9</accession>
<dbReference type="InterPro" id="IPR017930">
    <property type="entry name" value="Myb_dom"/>
</dbReference>
<evidence type="ECO:0000259" key="1">
    <source>
        <dbReference type="PROSITE" id="PS51294"/>
    </source>
</evidence>
<evidence type="ECO:0000313" key="7">
    <source>
        <dbReference type="EMBL" id="CAL6091546.1"/>
    </source>
</evidence>
<feature type="domain" description="HTH myb-type" evidence="1">
    <location>
        <begin position="1"/>
        <end position="52"/>
    </location>
</feature>
<evidence type="ECO:0000313" key="6">
    <source>
        <dbReference type="EMBL" id="CAL6083937.1"/>
    </source>
</evidence>
<dbReference type="Pfam" id="PF13921">
    <property type="entry name" value="Myb_DNA-bind_6"/>
    <property type="match status" value="1"/>
</dbReference>
<dbReference type="EMBL" id="CATOUU010000377">
    <property type="protein sequence ID" value="CAI9926880.1"/>
    <property type="molecule type" value="Genomic_DNA"/>
</dbReference>
<keyword evidence="8" id="KW-1185">Reference proteome</keyword>
<dbReference type="PROSITE" id="PS51294">
    <property type="entry name" value="HTH_MYB"/>
    <property type="match status" value="1"/>
</dbReference>
<evidence type="ECO:0000313" key="4">
    <source>
        <dbReference type="EMBL" id="CAI9965681.1"/>
    </source>
</evidence>
<dbReference type="EMBL" id="CATOUU010000993">
    <property type="protein sequence ID" value="CAI9965681.1"/>
    <property type="molecule type" value="Genomic_DNA"/>
</dbReference>
<dbReference type="AlphaFoldDB" id="A0AA86NXG9"/>